<keyword evidence="2" id="KW-0472">Membrane</keyword>
<evidence type="ECO:0000256" key="2">
    <source>
        <dbReference type="SAM" id="Phobius"/>
    </source>
</evidence>
<name>A0A511UV70_9BACI</name>
<dbReference type="PANTHER" id="PTHR34475">
    <property type="match status" value="1"/>
</dbReference>
<dbReference type="InterPro" id="IPR050400">
    <property type="entry name" value="Bact_Cytoskel_RodZ"/>
</dbReference>
<keyword evidence="2" id="KW-0812">Transmembrane</keyword>
<dbReference type="Pfam" id="PF13464">
    <property type="entry name" value="RodZ_C"/>
    <property type="match status" value="1"/>
</dbReference>
<sequence>MEIGERLKEARKEKNISLESLQDITKIQKRYLVAIEEGNFDVLPGKFYARAFIKEYALVVGLDPDELLEEYKSQVPTPNEEEQVQYTRLSRSQKDRSKGNSIFSFIPTVIVVLLIIGIIILVFYFMNQKSDLPTIENENGQTDDNEFYVSDPDDKDEDEQPVEDDSNSKKVEQNDEKESTDTESELKLVETGSGNRPESTFELINPGDEVKISFESKEKTWLEVTNTAGERLFYNNLTNDSSPLELDVTNEEKVYFQVGYAPDLTITVNGKELEYPVDPNEAVTQKIWVHIVEEN</sequence>
<dbReference type="Proteomes" id="UP000321491">
    <property type="component" value="Unassembled WGS sequence"/>
</dbReference>
<dbReference type="RefSeq" id="WP_146935810.1">
    <property type="nucleotide sequence ID" value="NZ_BJXW01000008.1"/>
</dbReference>
<feature type="domain" description="HTH cro/C1-type" evidence="3">
    <location>
        <begin position="7"/>
        <end position="39"/>
    </location>
</feature>
<feature type="compositionally biased region" description="Acidic residues" evidence="1">
    <location>
        <begin position="141"/>
        <end position="165"/>
    </location>
</feature>
<keyword evidence="2" id="KW-1133">Transmembrane helix</keyword>
<dbReference type="CDD" id="cd00093">
    <property type="entry name" value="HTH_XRE"/>
    <property type="match status" value="1"/>
</dbReference>
<dbReference type="InterPro" id="IPR025194">
    <property type="entry name" value="RodZ-like_C"/>
</dbReference>
<dbReference type="Pfam" id="PF13413">
    <property type="entry name" value="HTH_25"/>
    <property type="match status" value="1"/>
</dbReference>
<dbReference type="EMBL" id="BJXW01000008">
    <property type="protein sequence ID" value="GEN30496.1"/>
    <property type="molecule type" value="Genomic_DNA"/>
</dbReference>
<dbReference type="PANTHER" id="PTHR34475:SF1">
    <property type="entry name" value="CYTOSKELETON PROTEIN RODZ"/>
    <property type="match status" value="1"/>
</dbReference>
<reference evidence="4 5" key="1">
    <citation type="submission" date="2019-07" db="EMBL/GenBank/DDBJ databases">
        <title>Whole genome shotgun sequence of Cerasibacillus quisquiliarum NBRC 102429.</title>
        <authorList>
            <person name="Hosoyama A."/>
            <person name="Uohara A."/>
            <person name="Ohji S."/>
            <person name="Ichikawa N."/>
        </authorList>
    </citation>
    <scope>NUCLEOTIDE SEQUENCE [LARGE SCALE GENOMIC DNA]</scope>
    <source>
        <strain evidence="4 5">NBRC 102429</strain>
    </source>
</reference>
<accession>A0A511UV70</accession>
<dbReference type="PROSITE" id="PS50943">
    <property type="entry name" value="HTH_CROC1"/>
    <property type="match status" value="1"/>
</dbReference>
<protein>
    <submittedName>
        <fullName evidence="4">XRE family transcriptional regulator</fullName>
    </submittedName>
</protein>
<feature type="region of interest" description="Disordered" evidence="1">
    <location>
        <begin position="71"/>
        <end position="92"/>
    </location>
</feature>
<organism evidence="4 5">
    <name type="scientific">Cerasibacillus quisquiliarum</name>
    <dbReference type="NCBI Taxonomy" id="227865"/>
    <lineage>
        <taxon>Bacteria</taxon>
        <taxon>Bacillati</taxon>
        <taxon>Bacillota</taxon>
        <taxon>Bacilli</taxon>
        <taxon>Bacillales</taxon>
        <taxon>Bacillaceae</taxon>
        <taxon>Cerasibacillus</taxon>
    </lineage>
</organism>
<evidence type="ECO:0000256" key="1">
    <source>
        <dbReference type="SAM" id="MobiDB-lite"/>
    </source>
</evidence>
<feature type="region of interest" description="Disordered" evidence="1">
    <location>
        <begin position="135"/>
        <end position="199"/>
    </location>
</feature>
<dbReference type="AlphaFoldDB" id="A0A511UV70"/>
<dbReference type="SUPFAM" id="SSF47413">
    <property type="entry name" value="lambda repressor-like DNA-binding domains"/>
    <property type="match status" value="1"/>
</dbReference>
<dbReference type="InterPro" id="IPR001387">
    <property type="entry name" value="Cro/C1-type_HTH"/>
</dbReference>
<evidence type="ECO:0000313" key="4">
    <source>
        <dbReference type="EMBL" id="GEN30496.1"/>
    </source>
</evidence>
<comment type="caution">
    <text evidence="4">The sequence shown here is derived from an EMBL/GenBank/DDBJ whole genome shotgun (WGS) entry which is preliminary data.</text>
</comment>
<keyword evidence="5" id="KW-1185">Reference proteome</keyword>
<dbReference type="InterPro" id="IPR010982">
    <property type="entry name" value="Lambda_DNA-bd_dom_sf"/>
</dbReference>
<dbReference type="SMART" id="SM00530">
    <property type="entry name" value="HTH_XRE"/>
    <property type="match status" value="1"/>
</dbReference>
<dbReference type="Gene3D" id="1.10.260.40">
    <property type="entry name" value="lambda repressor-like DNA-binding domains"/>
    <property type="match status" value="1"/>
</dbReference>
<evidence type="ECO:0000259" key="3">
    <source>
        <dbReference type="PROSITE" id="PS50943"/>
    </source>
</evidence>
<evidence type="ECO:0000313" key="5">
    <source>
        <dbReference type="Proteomes" id="UP000321491"/>
    </source>
</evidence>
<dbReference type="GO" id="GO:0003677">
    <property type="term" value="F:DNA binding"/>
    <property type="evidence" value="ECO:0007669"/>
    <property type="project" value="InterPro"/>
</dbReference>
<proteinExistence type="predicted"/>
<gene>
    <name evidence="4" type="ORF">CQU01_07340</name>
</gene>
<feature type="transmembrane region" description="Helical" evidence="2">
    <location>
        <begin position="102"/>
        <end position="126"/>
    </location>
</feature>
<dbReference type="OrthoDB" id="9797543at2"/>
<feature type="compositionally biased region" description="Basic and acidic residues" evidence="1">
    <location>
        <begin position="166"/>
        <end position="188"/>
    </location>
</feature>